<reference evidence="1" key="1">
    <citation type="submission" date="2023-04" db="EMBL/GenBank/DDBJ databases">
        <title>Phytophthora lilii NBRC 32176.</title>
        <authorList>
            <person name="Ichikawa N."/>
            <person name="Sato H."/>
            <person name="Tonouchi N."/>
        </authorList>
    </citation>
    <scope>NUCLEOTIDE SEQUENCE</scope>
    <source>
        <strain evidence="1">NBRC 32176</strain>
    </source>
</reference>
<evidence type="ECO:0000313" key="2">
    <source>
        <dbReference type="Proteomes" id="UP001165083"/>
    </source>
</evidence>
<keyword evidence="2" id="KW-1185">Reference proteome</keyword>
<evidence type="ECO:0000313" key="1">
    <source>
        <dbReference type="EMBL" id="GMF25376.1"/>
    </source>
</evidence>
<protein>
    <submittedName>
        <fullName evidence="1">Unnamed protein product</fullName>
    </submittedName>
</protein>
<organism evidence="1 2">
    <name type="scientific">Phytophthora lilii</name>
    <dbReference type="NCBI Taxonomy" id="2077276"/>
    <lineage>
        <taxon>Eukaryota</taxon>
        <taxon>Sar</taxon>
        <taxon>Stramenopiles</taxon>
        <taxon>Oomycota</taxon>
        <taxon>Peronosporomycetes</taxon>
        <taxon>Peronosporales</taxon>
        <taxon>Peronosporaceae</taxon>
        <taxon>Phytophthora</taxon>
    </lineage>
</organism>
<comment type="caution">
    <text evidence="1">The sequence shown here is derived from an EMBL/GenBank/DDBJ whole genome shotgun (WGS) entry which is preliminary data.</text>
</comment>
<name>A0A9W6U3Q6_9STRA</name>
<accession>A0A9W6U3Q6</accession>
<dbReference type="EMBL" id="BSXW01000550">
    <property type="protein sequence ID" value="GMF25376.1"/>
    <property type="molecule type" value="Genomic_DNA"/>
</dbReference>
<dbReference type="AlphaFoldDB" id="A0A9W6U3Q6"/>
<proteinExistence type="predicted"/>
<dbReference type="Proteomes" id="UP001165083">
    <property type="component" value="Unassembled WGS sequence"/>
</dbReference>
<sequence>MTIGTLSIKSGPRLKSIVQLMSSGIPLALAYIIDRMATATTRKIMERTPKMDENWRLLMSFIKDNGSMIVPQDIVMSTHLCAKILCIPKQSSPSGVIMSPSVTRYATEMPKQKIKILTSTKIVIYGQQRSRDK</sequence>
<gene>
    <name evidence="1" type="ORF">Plil01_001047000</name>
</gene>